<evidence type="ECO:0000313" key="2">
    <source>
        <dbReference type="EMBL" id="PXX78289.1"/>
    </source>
</evidence>
<protein>
    <recommendedName>
        <fullName evidence="1">Glycosyltransferase subfamily 4-like N-terminal domain-containing protein</fullName>
    </recommendedName>
</protein>
<dbReference type="EMBL" id="QJKI01000012">
    <property type="protein sequence ID" value="PXX78289.1"/>
    <property type="molecule type" value="Genomic_DNA"/>
</dbReference>
<dbReference type="Proteomes" id="UP000247555">
    <property type="component" value="Unassembled WGS sequence"/>
</dbReference>
<accession>A0A318KKI3</accession>
<comment type="caution">
    <text evidence="2">The sequence shown here is derived from an EMBL/GenBank/DDBJ whole genome shotgun (WGS) entry which is preliminary data.</text>
</comment>
<dbReference type="RefSeq" id="WP_110390997.1">
    <property type="nucleotide sequence ID" value="NZ_DAIMVG010000082.1"/>
</dbReference>
<sequence length="343" mass="38360">MRIMIVTDAWRPQVNGVVRTLTETTRELSELGHTVEMITPLDFRTFPCPTYPDIRLSWRPYARVAATLKAFAPDAIHIATEGPLGLAARRWCMANQLRFTTAYHTRFPEYIHARVRLPLSASYAFMRWFHGPSAAVMAPTPSIKSALEGWGFNNVVVWSRGVNTDLFCPGERDRLDDSVPPRFVYIGRVAVEKNIEAFLQLDLPGSKWVVGDGPQMELLKRRYPNVWFAGVYPQAELARFYRAADVFVFPSLTDTFGLVLLEAMACGTPVAAFPVAGPLDVVADSGAGALNQDLRQACLDAMHIDRCHVRRHAERFSWAAATRQFEAHLCPNPPRMSAQLSAA</sequence>
<dbReference type="Pfam" id="PF13439">
    <property type="entry name" value="Glyco_transf_4"/>
    <property type="match status" value="1"/>
</dbReference>
<dbReference type="AlphaFoldDB" id="A0A318KKI3"/>
<keyword evidence="3" id="KW-1185">Reference proteome</keyword>
<gene>
    <name evidence="2" type="ORF">DFR34_1128</name>
</gene>
<proteinExistence type="predicted"/>
<dbReference type="SUPFAM" id="SSF53756">
    <property type="entry name" value="UDP-Glycosyltransferase/glycogen phosphorylase"/>
    <property type="match status" value="1"/>
</dbReference>
<name>A0A318KKI3_9NEIS</name>
<dbReference type="InterPro" id="IPR028098">
    <property type="entry name" value="Glyco_trans_4-like_N"/>
</dbReference>
<evidence type="ECO:0000259" key="1">
    <source>
        <dbReference type="Pfam" id="PF13439"/>
    </source>
</evidence>
<dbReference type="InterPro" id="IPR050194">
    <property type="entry name" value="Glycosyltransferase_grp1"/>
</dbReference>
<dbReference type="PANTHER" id="PTHR45947:SF3">
    <property type="entry name" value="SULFOQUINOVOSYL TRANSFERASE SQD2"/>
    <property type="match status" value="1"/>
</dbReference>
<feature type="domain" description="Glycosyltransferase subfamily 4-like N-terminal" evidence="1">
    <location>
        <begin position="14"/>
        <end position="165"/>
    </location>
</feature>
<dbReference type="CDD" id="cd03814">
    <property type="entry name" value="GT4-like"/>
    <property type="match status" value="1"/>
</dbReference>
<reference evidence="2 3" key="1">
    <citation type="submission" date="2018-05" db="EMBL/GenBank/DDBJ databases">
        <title>Genomic Encyclopedia of Type Strains, Phase IV (KMG-IV): sequencing the most valuable type-strain genomes for metagenomic binning, comparative biology and taxonomic classification.</title>
        <authorList>
            <person name="Goeker M."/>
        </authorList>
    </citation>
    <scope>NUCLEOTIDE SEQUENCE [LARGE SCALE GENOMIC DNA]</scope>
    <source>
        <strain evidence="2 3">DSM 29661</strain>
    </source>
</reference>
<dbReference type="PANTHER" id="PTHR45947">
    <property type="entry name" value="SULFOQUINOVOSYL TRANSFERASE SQD2"/>
    <property type="match status" value="1"/>
</dbReference>
<dbReference type="GO" id="GO:0016757">
    <property type="term" value="F:glycosyltransferase activity"/>
    <property type="evidence" value="ECO:0007669"/>
    <property type="project" value="TreeGrafter"/>
</dbReference>
<organism evidence="2 3">
    <name type="scientific">Rivihabitans pingtungensis</name>
    <dbReference type="NCBI Taxonomy" id="1054498"/>
    <lineage>
        <taxon>Bacteria</taxon>
        <taxon>Pseudomonadati</taxon>
        <taxon>Pseudomonadota</taxon>
        <taxon>Betaproteobacteria</taxon>
        <taxon>Neisseriales</taxon>
        <taxon>Aquaspirillaceae</taxon>
        <taxon>Rivihabitans</taxon>
    </lineage>
</organism>
<dbReference type="Gene3D" id="3.40.50.2000">
    <property type="entry name" value="Glycogen Phosphorylase B"/>
    <property type="match status" value="2"/>
</dbReference>
<dbReference type="Pfam" id="PF13692">
    <property type="entry name" value="Glyco_trans_1_4"/>
    <property type="match status" value="1"/>
</dbReference>
<evidence type="ECO:0000313" key="3">
    <source>
        <dbReference type="Proteomes" id="UP000247555"/>
    </source>
</evidence>
<dbReference type="OrthoDB" id="8779556at2"/>